<dbReference type="Proteomes" id="UP000176901">
    <property type="component" value="Unassembled WGS sequence"/>
</dbReference>
<gene>
    <name evidence="2" type="ORF">A3C82_02720</name>
</gene>
<name>A0A1G2R2F5_9BACT</name>
<dbReference type="EMBL" id="MHTW01000020">
    <property type="protein sequence ID" value="OHA66973.1"/>
    <property type="molecule type" value="Genomic_DNA"/>
</dbReference>
<protein>
    <recommendedName>
        <fullName evidence="1">Transcription factor zinc-finger domain-containing protein</fullName>
    </recommendedName>
</protein>
<evidence type="ECO:0000313" key="3">
    <source>
        <dbReference type="Proteomes" id="UP000176901"/>
    </source>
</evidence>
<reference evidence="2 3" key="1">
    <citation type="journal article" date="2016" name="Nat. Commun.">
        <title>Thousands of microbial genomes shed light on interconnected biogeochemical processes in an aquifer system.</title>
        <authorList>
            <person name="Anantharaman K."/>
            <person name="Brown C.T."/>
            <person name="Hug L.A."/>
            <person name="Sharon I."/>
            <person name="Castelle C.J."/>
            <person name="Probst A.J."/>
            <person name="Thomas B.C."/>
            <person name="Singh A."/>
            <person name="Wilkins M.J."/>
            <person name="Karaoz U."/>
            <person name="Brodie E.L."/>
            <person name="Williams K.H."/>
            <person name="Hubbard S.S."/>
            <person name="Banfield J.F."/>
        </authorList>
    </citation>
    <scope>NUCLEOTIDE SEQUENCE [LARGE SCALE GENOMIC DNA]</scope>
</reference>
<feature type="domain" description="Transcription factor zinc-finger" evidence="1">
    <location>
        <begin position="2"/>
        <end position="41"/>
    </location>
</feature>
<organism evidence="2 3">
    <name type="scientific">Candidatus Wildermuthbacteria bacterium RIFCSPHIGHO2_02_FULL_47_12</name>
    <dbReference type="NCBI Taxonomy" id="1802451"/>
    <lineage>
        <taxon>Bacteria</taxon>
        <taxon>Candidatus Wildermuthiibacteriota</taxon>
    </lineage>
</organism>
<evidence type="ECO:0000259" key="1">
    <source>
        <dbReference type="Pfam" id="PF13453"/>
    </source>
</evidence>
<proteinExistence type="predicted"/>
<sequence>MRCPICNIYLGKSVLANVEVDYCSRCYGLWFEEGELENAKDEKDRDLRWLDIDLWKDPVRFTISPQKKMCPKDRMPLYEVQYGDSNIKVDLCSLCHGVWLDRGEFKNIVVYLREKAEHRVLYHYAKDLFEEAWEIFSGPEMLREEILDFLTILKLLMYKFASQYGTLSKMIISLPR</sequence>
<dbReference type="AlphaFoldDB" id="A0A1G2R2F5"/>
<dbReference type="Pfam" id="PF13453">
    <property type="entry name" value="Zn_ribbon_TFIIB"/>
    <property type="match status" value="2"/>
</dbReference>
<accession>A0A1G2R2F5</accession>
<dbReference type="InterPro" id="IPR027392">
    <property type="entry name" value="TF_Znf"/>
</dbReference>
<dbReference type="STRING" id="1802451.A3C82_02720"/>
<evidence type="ECO:0000313" key="2">
    <source>
        <dbReference type="EMBL" id="OHA66973.1"/>
    </source>
</evidence>
<comment type="caution">
    <text evidence="2">The sequence shown here is derived from an EMBL/GenBank/DDBJ whole genome shotgun (WGS) entry which is preliminary data.</text>
</comment>
<feature type="domain" description="Transcription factor zinc-finger" evidence="1">
    <location>
        <begin position="69"/>
        <end position="108"/>
    </location>
</feature>